<gene>
    <name evidence="2" type="ORF">OSB04_011640</name>
</gene>
<dbReference type="PANTHER" id="PTHR31569:SF4">
    <property type="entry name" value="SWIM-TYPE DOMAIN-CONTAINING PROTEIN"/>
    <property type="match status" value="1"/>
</dbReference>
<feature type="domain" description="MULE transposase" evidence="1">
    <location>
        <begin position="264"/>
        <end position="349"/>
    </location>
</feature>
<name>A0AA38TMY3_9ASTR</name>
<dbReference type="Pfam" id="PF10551">
    <property type="entry name" value="MULE"/>
    <property type="match status" value="1"/>
</dbReference>
<proteinExistence type="predicted"/>
<comment type="caution">
    <text evidence="2">The sequence shown here is derived from an EMBL/GenBank/DDBJ whole genome shotgun (WGS) entry which is preliminary data.</text>
</comment>
<dbReference type="Proteomes" id="UP001172457">
    <property type="component" value="Chromosome 3"/>
</dbReference>
<dbReference type="AlphaFoldDB" id="A0AA38TMY3"/>
<evidence type="ECO:0000313" key="3">
    <source>
        <dbReference type="Proteomes" id="UP001172457"/>
    </source>
</evidence>
<protein>
    <recommendedName>
        <fullName evidence="1">MULE transposase domain-containing protein</fullName>
    </recommendedName>
</protein>
<evidence type="ECO:0000313" key="2">
    <source>
        <dbReference type="EMBL" id="KAJ9557026.1"/>
    </source>
</evidence>
<evidence type="ECO:0000259" key="1">
    <source>
        <dbReference type="Pfam" id="PF10551"/>
    </source>
</evidence>
<keyword evidence="3" id="KW-1185">Reference proteome</keyword>
<dbReference type="InterPro" id="IPR052579">
    <property type="entry name" value="Zinc_finger_SWIM"/>
</dbReference>
<dbReference type="InterPro" id="IPR018289">
    <property type="entry name" value="MULE_transposase_dom"/>
</dbReference>
<dbReference type="EMBL" id="JARYMX010000003">
    <property type="protein sequence ID" value="KAJ9557026.1"/>
    <property type="molecule type" value="Genomic_DNA"/>
</dbReference>
<accession>A0AA38TMY3</accession>
<sequence>MMYREVLEEMDFSHWVISKGGPGELPKLERDSELATTLYPVVSSTGWPNALDELQGQPRPQQDVEGNNEIQTIRRSSRNCQEPERYGYLIGSDDMVDDEHVTYQEALSGLESDKWHDAMKAEIQSMLDNQVWDLVDAPIGCKVIRNKWESALISRAPLNHNASRKNVDGSNNLTRLNVKPRDILSTLKERNENNVSSLKTIYHACYKFRMSEQEGRTPVQNVMHILQTKGYDFEYRLNDITNQLEELFFIHPISLKMWQAFPHVVFMDATYKTNKYNLPFLEIVCVASTNKTFSIAFAFMHNEQTSTYTWALTCLKLTINGSFCPRVIVTNRDLALMKACEEVFPQNVLRHLHSVWLDKYADRFVSLWTDRHISFGNSTTNRVKSQHAKLKKHLASRKCDLDKFVEVIENVVNSQDTAIKESLERCKIFLCYGLEELHRSKGIVLTLENCGYQLRTCFGLPCAHEPGIHLGAGTPIPLDSVDVFLEKA</sequence>
<reference evidence="2" key="1">
    <citation type="submission" date="2023-03" db="EMBL/GenBank/DDBJ databases">
        <title>Chromosome-scale reference genome and RAD-based genetic map of yellow starthistle (Centaurea solstitialis) reveal putative structural variation and QTLs associated with invader traits.</title>
        <authorList>
            <person name="Reatini B."/>
            <person name="Cang F.A."/>
            <person name="Jiang Q."/>
            <person name="Mckibben M.T.W."/>
            <person name="Barker M.S."/>
            <person name="Rieseberg L.H."/>
            <person name="Dlugosch K.M."/>
        </authorList>
    </citation>
    <scope>NUCLEOTIDE SEQUENCE</scope>
    <source>
        <strain evidence="2">CAN-66</strain>
        <tissue evidence="2">Leaf</tissue>
    </source>
</reference>
<dbReference type="PANTHER" id="PTHR31569">
    <property type="entry name" value="SWIM-TYPE DOMAIN-CONTAINING PROTEIN"/>
    <property type="match status" value="1"/>
</dbReference>
<organism evidence="2 3">
    <name type="scientific">Centaurea solstitialis</name>
    <name type="common">yellow star-thistle</name>
    <dbReference type="NCBI Taxonomy" id="347529"/>
    <lineage>
        <taxon>Eukaryota</taxon>
        <taxon>Viridiplantae</taxon>
        <taxon>Streptophyta</taxon>
        <taxon>Embryophyta</taxon>
        <taxon>Tracheophyta</taxon>
        <taxon>Spermatophyta</taxon>
        <taxon>Magnoliopsida</taxon>
        <taxon>eudicotyledons</taxon>
        <taxon>Gunneridae</taxon>
        <taxon>Pentapetalae</taxon>
        <taxon>asterids</taxon>
        <taxon>campanulids</taxon>
        <taxon>Asterales</taxon>
        <taxon>Asteraceae</taxon>
        <taxon>Carduoideae</taxon>
        <taxon>Cardueae</taxon>
        <taxon>Centaureinae</taxon>
        <taxon>Centaurea</taxon>
    </lineage>
</organism>